<reference evidence="3" key="1">
    <citation type="journal article" date="2021" name="PeerJ">
        <title>Extensive microbial diversity within the chicken gut microbiome revealed by metagenomics and culture.</title>
        <authorList>
            <person name="Gilroy R."/>
            <person name="Ravi A."/>
            <person name="Getino M."/>
            <person name="Pursley I."/>
            <person name="Horton D.L."/>
            <person name="Alikhan N.F."/>
            <person name="Baker D."/>
            <person name="Gharbi K."/>
            <person name="Hall N."/>
            <person name="Watson M."/>
            <person name="Adriaenssens E.M."/>
            <person name="Foster-Nyarko E."/>
            <person name="Jarju S."/>
            <person name="Secka A."/>
            <person name="Antonio M."/>
            <person name="Oren A."/>
            <person name="Chaudhuri R.R."/>
            <person name="La Ragione R."/>
            <person name="Hildebrand F."/>
            <person name="Pallen M.J."/>
        </authorList>
    </citation>
    <scope>NUCLEOTIDE SEQUENCE</scope>
    <source>
        <strain evidence="3">F6-6636</strain>
    </source>
</reference>
<dbReference type="CDD" id="cd02440">
    <property type="entry name" value="AdoMet_MTases"/>
    <property type="match status" value="1"/>
</dbReference>
<dbReference type="Gene3D" id="3.40.50.150">
    <property type="entry name" value="Vaccinia Virus protein VP39"/>
    <property type="match status" value="1"/>
</dbReference>
<organism evidence="3 4">
    <name type="scientific">Candidatus Paralactobacillus gallistercoris</name>
    <dbReference type="NCBI Taxonomy" id="2838724"/>
    <lineage>
        <taxon>Bacteria</taxon>
        <taxon>Bacillati</taxon>
        <taxon>Bacillota</taxon>
        <taxon>Bacilli</taxon>
        <taxon>Lactobacillales</taxon>
        <taxon>Lactobacillaceae</taxon>
        <taxon>Lactobacillus</taxon>
    </lineage>
</organism>
<dbReference type="EC" id="2.1.1.171" evidence="3"/>
<dbReference type="Pfam" id="PF03602">
    <property type="entry name" value="Cons_hypoth95"/>
    <property type="match status" value="1"/>
</dbReference>
<dbReference type="InterPro" id="IPR002052">
    <property type="entry name" value="DNA_methylase_N6_adenine_CS"/>
</dbReference>
<name>A0A948X0X2_9LACO</name>
<sequence length="187" mass="20978">MRIISGDFGGRRLSAVPGMQTRPTTDKVKEAMFNMLSRYFNNGTVLDLYAGSGGLGIEAISRGYAHAFLVDRQYAAIKTIKNNVAVTKHPEQFTILKMDAFKALQHFAQIQQQFALVLLDPPYKQQQIVKILNYLAQKQLLTANAIVLAETDTTVSYPVINGYELVRLQKYGITQVAIFRYLGENND</sequence>
<dbReference type="Proteomes" id="UP000777303">
    <property type="component" value="Unassembled WGS sequence"/>
</dbReference>
<dbReference type="AlphaFoldDB" id="A0A948X0X2"/>
<dbReference type="NCBIfam" id="TIGR00095">
    <property type="entry name" value="16S rRNA (guanine(966)-N(2))-methyltransferase RsmD"/>
    <property type="match status" value="1"/>
</dbReference>
<evidence type="ECO:0000256" key="1">
    <source>
        <dbReference type="ARBA" id="ARBA00022603"/>
    </source>
</evidence>
<protein>
    <submittedName>
        <fullName evidence="3">16S rRNA (Guanine(966)-N(2))-methyltransferase RsmD</fullName>
        <ecNumber evidence="3">2.1.1.171</ecNumber>
    </submittedName>
</protein>
<dbReference type="PIRSF" id="PIRSF004553">
    <property type="entry name" value="CHP00095"/>
    <property type="match status" value="1"/>
</dbReference>
<dbReference type="PANTHER" id="PTHR43542:SF1">
    <property type="entry name" value="METHYLTRANSFERASE"/>
    <property type="match status" value="1"/>
</dbReference>
<dbReference type="InterPro" id="IPR004398">
    <property type="entry name" value="RNA_MeTrfase_RsmD"/>
</dbReference>
<gene>
    <name evidence="3" type="primary">rsmD</name>
    <name evidence="3" type="ORF">H9901_01495</name>
</gene>
<evidence type="ECO:0000313" key="4">
    <source>
        <dbReference type="Proteomes" id="UP000777303"/>
    </source>
</evidence>
<accession>A0A948X0X2</accession>
<dbReference type="GO" id="GO:0003676">
    <property type="term" value="F:nucleic acid binding"/>
    <property type="evidence" value="ECO:0007669"/>
    <property type="project" value="InterPro"/>
</dbReference>
<dbReference type="GO" id="GO:0052913">
    <property type="term" value="F:16S rRNA (guanine(966)-N(2))-methyltransferase activity"/>
    <property type="evidence" value="ECO:0007669"/>
    <property type="project" value="UniProtKB-EC"/>
</dbReference>
<comment type="caution">
    <text evidence="3">The sequence shown here is derived from an EMBL/GenBank/DDBJ whole genome shotgun (WGS) entry which is preliminary data.</text>
</comment>
<dbReference type="InterPro" id="IPR029063">
    <property type="entry name" value="SAM-dependent_MTases_sf"/>
</dbReference>
<keyword evidence="1 3" id="KW-0489">Methyltransferase</keyword>
<dbReference type="EMBL" id="JAHLFS010000021">
    <property type="protein sequence ID" value="MBU3851358.1"/>
    <property type="molecule type" value="Genomic_DNA"/>
</dbReference>
<keyword evidence="2 3" id="KW-0808">Transferase</keyword>
<dbReference type="PANTHER" id="PTHR43542">
    <property type="entry name" value="METHYLTRANSFERASE"/>
    <property type="match status" value="1"/>
</dbReference>
<dbReference type="SUPFAM" id="SSF53335">
    <property type="entry name" value="S-adenosyl-L-methionine-dependent methyltransferases"/>
    <property type="match status" value="1"/>
</dbReference>
<reference evidence="3" key="2">
    <citation type="submission" date="2021-04" db="EMBL/GenBank/DDBJ databases">
        <authorList>
            <person name="Gilroy R."/>
        </authorList>
    </citation>
    <scope>NUCLEOTIDE SEQUENCE</scope>
    <source>
        <strain evidence="3">F6-6636</strain>
    </source>
</reference>
<evidence type="ECO:0000313" key="3">
    <source>
        <dbReference type="EMBL" id="MBU3851358.1"/>
    </source>
</evidence>
<proteinExistence type="predicted"/>
<dbReference type="PROSITE" id="PS00092">
    <property type="entry name" value="N6_MTASE"/>
    <property type="match status" value="1"/>
</dbReference>
<evidence type="ECO:0000256" key="2">
    <source>
        <dbReference type="ARBA" id="ARBA00022679"/>
    </source>
</evidence>